<accession>A0A2I7SE00</accession>
<dbReference type="PROSITE" id="PS51257">
    <property type="entry name" value="PROKAR_LIPOPROTEIN"/>
    <property type="match status" value="1"/>
</dbReference>
<dbReference type="AlphaFoldDB" id="A0A2I7SE00"/>
<dbReference type="OrthoDB" id="8585774at2"/>
<evidence type="ECO:0000313" key="2">
    <source>
        <dbReference type="Proteomes" id="UP000236592"/>
    </source>
</evidence>
<dbReference type="Proteomes" id="UP000236592">
    <property type="component" value="Chromosome"/>
</dbReference>
<gene>
    <name evidence="1" type="ORF">C1A40_00825</name>
</gene>
<proteinExistence type="predicted"/>
<sequence>MILKKCQQATEVIVLAVVISFYSCVNKKNNSSEYQREKAKPINEKSFCSSFFPKEGDLVFCEGWMENNSEKAVVISQKRTFNTKDELFIEVYEKMNTIEPYLSIHEVLRDCPVDFSINFIKDSFSITDLDEDGIKEISFIYELACQGGIGPIKMKSILIEGENKNVISGYRFDDVSIRMNQKPNYPKSKIDNGFKNSDSKIFIDFSVKKWKVHHGTQLINFE</sequence>
<dbReference type="InterPro" id="IPR058148">
    <property type="entry name" value="M949_RS01915-like_dom"/>
</dbReference>
<evidence type="ECO:0000313" key="1">
    <source>
        <dbReference type="EMBL" id="AUS04110.1"/>
    </source>
</evidence>
<dbReference type="NCBIfam" id="NF046077">
    <property type="entry name" value="LPS_M949_RS01915"/>
    <property type="match status" value="1"/>
</dbReference>
<protein>
    <recommendedName>
        <fullName evidence="3">Lipoprotein</fullName>
    </recommendedName>
</protein>
<dbReference type="KEGG" id="taj:C1A40_00825"/>
<name>A0A2I7SE00_9FLAO</name>
<keyword evidence="2" id="KW-1185">Reference proteome</keyword>
<organism evidence="1 2">
    <name type="scientific">Pseudotamlana carrageenivorans</name>
    <dbReference type="NCBI Taxonomy" id="2069432"/>
    <lineage>
        <taxon>Bacteria</taxon>
        <taxon>Pseudomonadati</taxon>
        <taxon>Bacteroidota</taxon>
        <taxon>Flavobacteriia</taxon>
        <taxon>Flavobacteriales</taxon>
        <taxon>Flavobacteriaceae</taxon>
        <taxon>Pseudotamlana</taxon>
    </lineage>
</organism>
<dbReference type="RefSeq" id="WP_102994232.1">
    <property type="nucleotide sequence ID" value="NZ_CP025938.1"/>
</dbReference>
<dbReference type="EMBL" id="CP025938">
    <property type="protein sequence ID" value="AUS04110.1"/>
    <property type="molecule type" value="Genomic_DNA"/>
</dbReference>
<evidence type="ECO:0008006" key="3">
    <source>
        <dbReference type="Google" id="ProtNLM"/>
    </source>
</evidence>
<reference evidence="2" key="1">
    <citation type="submission" date="2018-01" db="EMBL/GenBank/DDBJ databases">
        <title>Complete genome of Tamlana sp. UJ94.</title>
        <authorList>
            <person name="Jung J."/>
            <person name="Chung D."/>
            <person name="Bae S.S."/>
            <person name="Baek K."/>
        </authorList>
    </citation>
    <scope>NUCLEOTIDE SEQUENCE [LARGE SCALE GENOMIC DNA]</scope>
    <source>
        <strain evidence="2">UJ94</strain>
    </source>
</reference>